<gene>
    <name evidence="10" type="ORF">PHSY_003289</name>
</gene>
<evidence type="ECO:0000256" key="1">
    <source>
        <dbReference type="ARBA" id="ARBA00004141"/>
    </source>
</evidence>
<keyword evidence="6 8" id="KW-0472">Membrane</keyword>
<keyword evidence="4 8" id="KW-0812">Transmembrane</keyword>
<dbReference type="InterPro" id="IPR005828">
    <property type="entry name" value="MFS_sugar_transport-like"/>
</dbReference>
<organism evidence="10 11">
    <name type="scientific">Pseudozyma hubeiensis (strain SY62)</name>
    <name type="common">Yeast</name>
    <dbReference type="NCBI Taxonomy" id="1305764"/>
    <lineage>
        <taxon>Eukaryota</taxon>
        <taxon>Fungi</taxon>
        <taxon>Dikarya</taxon>
        <taxon>Basidiomycota</taxon>
        <taxon>Ustilaginomycotina</taxon>
        <taxon>Ustilaginomycetes</taxon>
        <taxon>Ustilaginales</taxon>
        <taxon>Ustilaginaceae</taxon>
        <taxon>Pseudozyma</taxon>
    </lineage>
</organism>
<feature type="transmembrane region" description="Helical" evidence="8">
    <location>
        <begin position="12"/>
        <end position="34"/>
    </location>
</feature>
<name>R9P2S0_PSEHS</name>
<dbReference type="InterPro" id="IPR050360">
    <property type="entry name" value="MFS_Sugar_Transporters"/>
</dbReference>
<dbReference type="InterPro" id="IPR036259">
    <property type="entry name" value="MFS_trans_sf"/>
</dbReference>
<feature type="transmembrane region" description="Helical" evidence="8">
    <location>
        <begin position="87"/>
        <end position="106"/>
    </location>
</feature>
<dbReference type="SUPFAM" id="SSF103473">
    <property type="entry name" value="MFS general substrate transporter"/>
    <property type="match status" value="1"/>
</dbReference>
<feature type="transmembrane region" description="Helical" evidence="8">
    <location>
        <begin position="112"/>
        <end position="136"/>
    </location>
</feature>
<evidence type="ECO:0000256" key="2">
    <source>
        <dbReference type="ARBA" id="ARBA00010992"/>
    </source>
</evidence>
<dbReference type="RefSeq" id="XP_012189300.1">
    <property type="nucleotide sequence ID" value="XM_012333910.1"/>
</dbReference>
<dbReference type="PANTHER" id="PTHR48022">
    <property type="entry name" value="PLASTIDIC GLUCOSE TRANSPORTER 4"/>
    <property type="match status" value="1"/>
</dbReference>
<evidence type="ECO:0000256" key="6">
    <source>
        <dbReference type="ARBA" id="ARBA00023136"/>
    </source>
</evidence>
<feature type="transmembrane region" description="Helical" evidence="8">
    <location>
        <begin position="179"/>
        <end position="201"/>
    </location>
</feature>
<dbReference type="PROSITE" id="PS50850">
    <property type="entry name" value="MFS"/>
    <property type="match status" value="1"/>
</dbReference>
<proteinExistence type="inferred from homology"/>
<dbReference type="GO" id="GO:0005351">
    <property type="term" value="F:carbohydrate:proton symporter activity"/>
    <property type="evidence" value="ECO:0007669"/>
    <property type="project" value="TreeGrafter"/>
</dbReference>
<comment type="catalytic activity">
    <reaction evidence="7">
        <text>myo-inositol(out) + H(+)(out) = myo-inositol(in) + H(+)(in)</text>
        <dbReference type="Rhea" id="RHEA:60364"/>
        <dbReference type="ChEBI" id="CHEBI:15378"/>
        <dbReference type="ChEBI" id="CHEBI:17268"/>
    </reaction>
</comment>
<dbReference type="InterPro" id="IPR003663">
    <property type="entry name" value="Sugar/inositol_transpt"/>
</dbReference>
<dbReference type="Gene3D" id="1.20.1250.20">
    <property type="entry name" value="MFS general substrate transporter like domains"/>
    <property type="match status" value="1"/>
</dbReference>
<dbReference type="AlphaFoldDB" id="R9P2S0"/>
<dbReference type="PANTHER" id="PTHR48022:SF55">
    <property type="entry name" value="SUGAR TRANSPORTER STL1"/>
    <property type="match status" value="1"/>
</dbReference>
<dbReference type="Proteomes" id="UP000014071">
    <property type="component" value="Unassembled WGS sequence"/>
</dbReference>
<dbReference type="EMBL" id="DF238796">
    <property type="protein sequence ID" value="GAC95713.1"/>
    <property type="molecule type" value="Genomic_DNA"/>
</dbReference>
<dbReference type="OrthoDB" id="2544694at2759"/>
<comment type="similarity">
    <text evidence="2">Belongs to the major facilitator superfamily. Sugar transporter (TC 2.A.1.1) family.</text>
</comment>
<sequence>MGLRGRSLRWAITTTSVIGFSLFGFDQGLMSGIITGTKFNEEFPPTAGSSHRATVIQGAVVSCYELGCFFGAIFTLLRGEKIGRRPLMLVGAVLMIIGTIISITPFKGHWALGQFVVGRVISGLGNGMNTATIPVWQSEMSKPKNRGLLVNLEGTFIAVGTLVAYWLDFGMSYVNSSVQWRFPIAFQIVFALMVFIGAFNLPESPRWLIAQGRSDEAKQVLFALEGDAASKEEVETEARIIRDTIQKTGGQGGLSELFTNGKTQHFNRMVIGASTQFFQQ</sequence>
<evidence type="ECO:0000313" key="11">
    <source>
        <dbReference type="Proteomes" id="UP000014071"/>
    </source>
</evidence>
<evidence type="ECO:0000256" key="5">
    <source>
        <dbReference type="ARBA" id="ARBA00022989"/>
    </source>
</evidence>
<keyword evidence="3" id="KW-0813">Transport</keyword>
<dbReference type="GO" id="GO:0016020">
    <property type="term" value="C:membrane"/>
    <property type="evidence" value="ECO:0007669"/>
    <property type="project" value="UniProtKB-SubCell"/>
</dbReference>
<accession>R9P2S0</accession>
<feature type="transmembrane region" description="Helical" evidence="8">
    <location>
        <begin position="54"/>
        <end position="75"/>
    </location>
</feature>
<keyword evidence="10" id="KW-0762">Sugar transport</keyword>
<feature type="domain" description="Major facilitator superfamily (MFS) profile" evidence="9">
    <location>
        <begin position="12"/>
        <end position="280"/>
    </location>
</feature>
<evidence type="ECO:0000256" key="7">
    <source>
        <dbReference type="ARBA" id="ARBA00049119"/>
    </source>
</evidence>
<reference evidence="11" key="1">
    <citation type="journal article" date="2013" name="Genome Announc.">
        <title>Draft genome sequence of the basidiomycetous yeast-like fungus Pseudozyma hubeiensis SY62, which produces an abundant amount of the biosurfactant mannosylerythritol lipids.</title>
        <authorList>
            <person name="Konishi M."/>
            <person name="Hatada Y."/>
            <person name="Horiuchi J."/>
        </authorList>
    </citation>
    <scope>NUCLEOTIDE SEQUENCE [LARGE SCALE GENOMIC DNA]</scope>
    <source>
        <strain evidence="11">SY62</strain>
    </source>
</reference>
<dbReference type="eggNOG" id="KOG0254">
    <property type="taxonomic scope" value="Eukaryota"/>
</dbReference>
<evidence type="ECO:0000256" key="4">
    <source>
        <dbReference type="ARBA" id="ARBA00022692"/>
    </source>
</evidence>
<dbReference type="GO" id="GO:0015793">
    <property type="term" value="P:glycerol transmembrane transport"/>
    <property type="evidence" value="ECO:0007669"/>
    <property type="project" value="TreeGrafter"/>
</dbReference>
<evidence type="ECO:0000313" key="10">
    <source>
        <dbReference type="EMBL" id="GAC95713.1"/>
    </source>
</evidence>
<evidence type="ECO:0000256" key="8">
    <source>
        <dbReference type="SAM" id="Phobius"/>
    </source>
</evidence>
<dbReference type="STRING" id="1305764.R9P2S0"/>
<evidence type="ECO:0000259" key="9">
    <source>
        <dbReference type="PROSITE" id="PS50850"/>
    </source>
</evidence>
<dbReference type="PRINTS" id="PR00171">
    <property type="entry name" value="SUGRTRNSPORT"/>
</dbReference>
<protein>
    <submittedName>
        <fullName evidence="10">Sugar transporter</fullName>
    </submittedName>
</protein>
<keyword evidence="11" id="KW-1185">Reference proteome</keyword>
<dbReference type="InterPro" id="IPR020846">
    <property type="entry name" value="MFS_dom"/>
</dbReference>
<feature type="transmembrane region" description="Helical" evidence="8">
    <location>
        <begin position="148"/>
        <end position="167"/>
    </location>
</feature>
<dbReference type="GeneID" id="24108579"/>
<keyword evidence="5 8" id="KW-1133">Transmembrane helix</keyword>
<evidence type="ECO:0000256" key="3">
    <source>
        <dbReference type="ARBA" id="ARBA00022448"/>
    </source>
</evidence>
<comment type="subcellular location">
    <subcellularLocation>
        <location evidence="1">Membrane</location>
        <topology evidence="1">Multi-pass membrane protein</topology>
    </subcellularLocation>
</comment>
<dbReference type="Pfam" id="PF00083">
    <property type="entry name" value="Sugar_tr"/>
    <property type="match status" value="1"/>
</dbReference>
<dbReference type="HOGENOM" id="CLU_001265_30_2_1"/>